<evidence type="ECO:0000313" key="6">
    <source>
        <dbReference type="RefSeq" id="XP_013089866.2"/>
    </source>
</evidence>
<dbReference type="Pfam" id="PF01392">
    <property type="entry name" value="Fz"/>
    <property type="match status" value="2"/>
</dbReference>
<dbReference type="Proteomes" id="UP001165740">
    <property type="component" value="Chromosome 9"/>
</dbReference>
<dbReference type="InterPro" id="IPR015526">
    <property type="entry name" value="Frizzled/SFRP"/>
</dbReference>
<dbReference type="GeneID" id="106073766"/>
<dbReference type="GO" id="GO:0035567">
    <property type="term" value="P:non-canonical Wnt signaling pathway"/>
    <property type="evidence" value="ECO:0007669"/>
    <property type="project" value="TreeGrafter"/>
</dbReference>
<dbReference type="CDD" id="cd07066">
    <property type="entry name" value="CRD_FZ"/>
    <property type="match status" value="2"/>
</dbReference>
<proteinExistence type="predicted"/>
<keyword evidence="2 3" id="KW-1015">Disulfide bond</keyword>
<accession>A0A9U8EJ79</accession>
<dbReference type="RefSeq" id="XP_013089866.2">
    <property type="nucleotide sequence ID" value="XM_013234412.2"/>
</dbReference>
<reference evidence="6" key="1">
    <citation type="submission" date="2025-08" db="UniProtKB">
        <authorList>
            <consortium name="RefSeq"/>
        </authorList>
    </citation>
    <scope>IDENTIFICATION</scope>
</reference>
<gene>
    <name evidence="6" type="primary">LOC106073766</name>
</gene>
<dbReference type="AlphaFoldDB" id="A0A9U8EJ79"/>
<feature type="disulfide bond" evidence="3">
    <location>
        <begin position="176"/>
        <end position="237"/>
    </location>
</feature>
<dbReference type="InterPro" id="IPR036790">
    <property type="entry name" value="Frizzled_dom_sf"/>
</dbReference>
<dbReference type="OMA" id="GKFHCHR"/>
<keyword evidence="1" id="KW-0217">Developmental protein</keyword>
<evidence type="ECO:0000313" key="5">
    <source>
        <dbReference type="Proteomes" id="UP001165740"/>
    </source>
</evidence>
<evidence type="ECO:0000256" key="2">
    <source>
        <dbReference type="ARBA" id="ARBA00023157"/>
    </source>
</evidence>
<dbReference type="GO" id="GO:0017147">
    <property type="term" value="F:Wnt-protein binding"/>
    <property type="evidence" value="ECO:0007669"/>
    <property type="project" value="TreeGrafter"/>
</dbReference>
<dbReference type="OrthoDB" id="10053709at2759"/>
<dbReference type="InterPro" id="IPR020067">
    <property type="entry name" value="Frizzled_dom"/>
</dbReference>
<name>A0A9U8EJ79_BIOGL</name>
<protein>
    <submittedName>
        <fullName evidence="6">Frizzled-4-like</fullName>
    </submittedName>
</protein>
<dbReference type="Gene3D" id="1.10.2000.10">
    <property type="entry name" value="Frizzled cysteine-rich domain"/>
    <property type="match status" value="2"/>
</dbReference>
<dbReference type="SMART" id="SM00063">
    <property type="entry name" value="FRI"/>
    <property type="match status" value="2"/>
</dbReference>
<keyword evidence="5" id="KW-1185">Reference proteome</keyword>
<dbReference type="PANTHER" id="PTHR11309">
    <property type="entry name" value="FRIZZLED"/>
    <property type="match status" value="1"/>
</dbReference>
<organism evidence="5 6">
    <name type="scientific">Biomphalaria glabrata</name>
    <name type="common">Bloodfluke planorb</name>
    <name type="synonym">Freshwater snail</name>
    <dbReference type="NCBI Taxonomy" id="6526"/>
    <lineage>
        <taxon>Eukaryota</taxon>
        <taxon>Metazoa</taxon>
        <taxon>Spiralia</taxon>
        <taxon>Lophotrochozoa</taxon>
        <taxon>Mollusca</taxon>
        <taxon>Gastropoda</taxon>
        <taxon>Heterobranchia</taxon>
        <taxon>Euthyneura</taxon>
        <taxon>Panpulmonata</taxon>
        <taxon>Hygrophila</taxon>
        <taxon>Lymnaeoidea</taxon>
        <taxon>Planorbidae</taxon>
        <taxon>Biomphalaria</taxon>
    </lineage>
</organism>
<comment type="caution">
    <text evidence="3">Lacks conserved residue(s) required for the propagation of feature annotation.</text>
</comment>
<dbReference type="PANTHER" id="PTHR11309:SF126">
    <property type="entry name" value="FRIZZLED-2"/>
    <property type="match status" value="1"/>
</dbReference>
<sequence length="330" mass="37859">MDVSQSANHKYKHDHLSIYCVIIACFLFSQYRASNGLLETSYDGTCEPIQVAMCNGLVNYNTTKLPNKFGHATQDQVYWALQPWWPFIDAGCSDNLRNFLCGLFLPKCVGNNVEPHYPCAETCKKAKVRCKKQMRMQSFKWSKDFRCGKLLPKDSHRCIKPEREGKKKQNKEYNLCQKNTLPMCQGIPFTFGSLPNAYLQGDQSEIAKEMRQYQALLSTRCSENLKLFLCGVYMPYCIEGPKAHSANNANNELQDVDNKIPFVVPCREMCQEVYDQCSKEYHKLTGGLPWPAKLHCHRFPTSLEYHYKHRTNASTGVNGDRMTCTMPLPN</sequence>
<feature type="domain" description="FZ" evidence="4">
    <location>
        <begin position="41"/>
        <end position="161"/>
    </location>
</feature>
<feature type="disulfide bond" evidence="3">
    <location>
        <begin position="92"/>
        <end position="130"/>
    </location>
</feature>
<dbReference type="GO" id="GO:0042813">
    <property type="term" value="F:Wnt receptor activity"/>
    <property type="evidence" value="ECO:0007669"/>
    <property type="project" value="TreeGrafter"/>
</dbReference>
<dbReference type="GO" id="GO:0005886">
    <property type="term" value="C:plasma membrane"/>
    <property type="evidence" value="ECO:0007669"/>
    <property type="project" value="TreeGrafter"/>
</dbReference>
<evidence type="ECO:0000259" key="4">
    <source>
        <dbReference type="PROSITE" id="PS50038"/>
    </source>
</evidence>
<dbReference type="PROSITE" id="PS50038">
    <property type="entry name" value="FZ"/>
    <property type="match status" value="2"/>
</dbReference>
<dbReference type="KEGG" id="bgt:106073766"/>
<dbReference type="GO" id="GO:0060070">
    <property type="term" value="P:canonical Wnt signaling pathway"/>
    <property type="evidence" value="ECO:0007669"/>
    <property type="project" value="TreeGrafter"/>
</dbReference>
<feature type="disulfide bond" evidence="3">
    <location>
        <begin position="123"/>
        <end position="147"/>
    </location>
</feature>
<evidence type="ECO:0000256" key="1">
    <source>
        <dbReference type="ARBA" id="ARBA00022473"/>
    </source>
</evidence>
<feature type="disulfide bond" evidence="3">
    <location>
        <begin position="184"/>
        <end position="230"/>
    </location>
</feature>
<evidence type="ECO:0000256" key="3">
    <source>
        <dbReference type="PROSITE-ProRule" id="PRU00090"/>
    </source>
</evidence>
<dbReference type="SUPFAM" id="SSF63501">
    <property type="entry name" value="Frizzled cysteine-rich domain"/>
    <property type="match status" value="2"/>
</dbReference>
<feature type="domain" description="FZ" evidence="4">
    <location>
        <begin position="171"/>
        <end position="327"/>
    </location>
</feature>